<gene>
    <name evidence="2" type="ORF">Q7A36_34770</name>
</gene>
<evidence type="ECO:0000313" key="3">
    <source>
        <dbReference type="Proteomes" id="UP001243009"/>
    </source>
</evidence>
<name>A0ABT9EBE5_9PROT</name>
<accession>A0ABT9EBE5</accession>
<evidence type="ECO:0000259" key="1">
    <source>
        <dbReference type="Pfam" id="PF13403"/>
    </source>
</evidence>
<dbReference type="RefSeq" id="WP_305108394.1">
    <property type="nucleotide sequence ID" value="NZ_JAUTWS010000098.1"/>
</dbReference>
<comment type="caution">
    <text evidence="2">The sequence shown here is derived from an EMBL/GenBank/DDBJ whole genome shotgun (WGS) entry which is preliminary data.</text>
</comment>
<organism evidence="2 3">
    <name type="scientific">Paracraurococcus lichenis</name>
    <dbReference type="NCBI Taxonomy" id="3064888"/>
    <lineage>
        <taxon>Bacteria</taxon>
        <taxon>Pseudomonadati</taxon>
        <taxon>Pseudomonadota</taxon>
        <taxon>Alphaproteobacteria</taxon>
        <taxon>Acetobacterales</taxon>
        <taxon>Roseomonadaceae</taxon>
        <taxon>Paracraurococcus</taxon>
    </lineage>
</organism>
<keyword evidence="3" id="KW-1185">Reference proteome</keyword>
<dbReference type="EMBL" id="JAUTWS010000098">
    <property type="protein sequence ID" value="MDO9713537.1"/>
    <property type="molecule type" value="Genomic_DNA"/>
</dbReference>
<dbReference type="Gene3D" id="2.170.16.10">
    <property type="entry name" value="Hedgehog/Intein (Hint) domain"/>
    <property type="match status" value="1"/>
</dbReference>
<dbReference type="InterPro" id="IPR036844">
    <property type="entry name" value="Hint_dom_sf"/>
</dbReference>
<dbReference type="Proteomes" id="UP001243009">
    <property type="component" value="Unassembled WGS sequence"/>
</dbReference>
<proteinExistence type="predicted"/>
<dbReference type="InterPro" id="IPR028992">
    <property type="entry name" value="Hedgehog/Intein_dom"/>
</dbReference>
<evidence type="ECO:0000313" key="2">
    <source>
        <dbReference type="EMBL" id="MDO9713537.1"/>
    </source>
</evidence>
<protein>
    <submittedName>
        <fullName evidence="2">Hint domain-containing protein</fullName>
    </submittedName>
</protein>
<dbReference type="SUPFAM" id="SSF51294">
    <property type="entry name" value="Hedgehog/intein (Hint) domain"/>
    <property type="match status" value="1"/>
</dbReference>
<feature type="domain" description="Hedgehog/Intein (Hint)" evidence="1">
    <location>
        <begin position="121"/>
        <end position="255"/>
    </location>
</feature>
<reference evidence="2 3" key="1">
    <citation type="submission" date="2023-08" db="EMBL/GenBank/DDBJ databases">
        <title>The draft genome sequence of Paracraurococcus sp. LOR1-02.</title>
        <authorList>
            <person name="Kingkaew E."/>
            <person name="Tanasupawat S."/>
        </authorList>
    </citation>
    <scope>NUCLEOTIDE SEQUENCE [LARGE SCALE GENOMIC DNA]</scope>
    <source>
        <strain evidence="2 3">LOR1-02</strain>
    </source>
</reference>
<dbReference type="Pfam" id="PF13403">
    <property type="entry name" value="Hint_2"/>
    <property type="match status" value="1"/>
</dbReference>
<sequence>MASSANWMIFSVNRLGTETLGDGIPDATVSTSAAVGNTLEIGEHFQIGSSTFVYDGVAQATDPAGKASVVEGFLAHTVKAGKVARFFFTQNDFNEVSRHISLETEINPDTGTFGVVQGTVICFYPGTLIRTPAGEQAVETLAIGDLVMTADGTAQPVRWLGRQTVSTRFGEPDRVLPIRIQAGALGEAMPVRDLLVSPDHALMLDGVLVQAGALVNGTTIRRETAVPTSFTYYHVELADHALILAEGVPAETFVDNIDRLGFDNWAEHEALYGEEAPIAEMELPRAKAQRQVPQSVRTLIAARAAILTPAAAA</sequence>